<evidence type="ECO:0000313" key="2">
    <source>
        <dbReference type="Proteomes" id="UP000015105"/>
    </source>
</evidence>
<accession>A0A453AJF6</accession>
<reference evidence="1" key="3">
    <citation type="journal article" date="2017" name="Nature">
        <title>Genome sequence of the progenitor of the wheat D genome Aegilops tauschii.</title>
        <authorList>
            <person name="Luo M.C."/>
            <person name="Gu Y.Q."/>
            <person name="Puiu D."/>
            <person name="Wang H."/>
            <person name="Twardziok S.O."/>
            <person name="Deal K.R."/>
            <person name="Huo N."/>
            <person name="Zhu T."/>
            <person name="Wang L."/>
            <person name="Wang Y."/>
            <person name="McGuire P.E."/>
            <person name="Liu S."/>
            <person name="Long H."/>
            <person name="Ramasamy R.K."/>
            <person name="Rodriguez J.C."/>
            <person name="Van S.L."/>
            <person name="Yuan L."/>
            <person name="Wang Z."/>
            <person name="Xia Z."/>
            <person name="Xiao L."/>
            <person name="Anderson O.D."/>
            <person name="Ouyang S."/>
            <person name="Liang Y."/>
            <person name="Zimin A.V."/>
            <person name="Pertea G."/>
            <person name="Qi P."/>
            <person name="Bennetzen J.L."/>
            <person name="Dai X."/>
            <person name="Dawson M.W."/>
            <person name="Muller H.G."/>
            <person name="Kugler K."/>
            <person name="Rivarola-Duarte L."/>
            <person name="Spannagl M."/>
            <person name="Mayer K.F.X."/>
            <person name="Lu F.H."/>
            <person name="Bevan M.W."/>
            <person name="Leroy P."/>
            <person name="Li P."/>
            <person name="You F.M."/>
            <person name="Sun Q."/>
            <person name="Liu Z."/>
            <person name="Lyons E."/>
            <person name="Wicker T."/>
            <person name="Salzberg S.L."/>
            <person name="Devos K.M."/>
            <person name="Dvorak J."/>
        </authorList>
    </citation>
    <scope>NUCLEOTIDE SEQUENCE [LARGE SCALE GENOMIC DNA]</scope>
    <source>
        <strain evidence="1">cv. AL8/78</strain>
    </source>
</reference>
<dbReference type="Proteomes" id="UP000015105">
    <property type="component" value="Chromosome 2D"/>
</dbReference>
<dbReference type="EnsemblPlants" id="AET2Gv20157200.26">
    <property type="protein sequence ID" value="AET2Gv20157200.26"/>
    <property type="gene ID" value="AET2Gv20157200"/>
</dbReference>
<dbReference type="PANTHER" id="PTHR47184">
    <property type="entry name" value="PHOSPHATIDYLINOSITOL 3-AND 4-KINASE FAMILY PROTEIN-RELATED"/>
    <property type="match status" value="1"/>
</dbReference>
<reference evidence="2" key="2">
    <citation type="journal article" date="2017" name="Nat. Plants">
        <title>The Aegilops tauschii genome reveals multiple impacts of transposons.</title>
        <authorList>
            <person name="Zhao G."/>
            <person name="Zou C."/>
            <person name="Li K."/>
            <person name="Wang K."/>
            <person name="Li T."/>
            <person name="Gao L."/>
            <person name="Zhang X."/>
            <person name="Wang H."/>
            <person name="Yang Z."/>
            <person name="Liu X."/>
            <person name="Jiang W."/>
            <person name="Mao L."/>
            <person name="Kong X."/>
            <person name="Jiao Y."/>
            <person name="Jia J."/>
        </authorList>
    </citation>
    <scope>NUCLEOTIDE SEQUENCE [LARGE SCALE GENOMIC DNA]</scope>
    <source>
        <strain evidence="2">cv. AL8/78</strain>
    </source>
</reference>
<keyword evidence="2" id="KW-1185">Reference proteome</keyword>
<reference evidence="1" key="5">
    <citation type="journal article" date="2021" name="G3 (Bethesda)">
        <title>Aegilops tauschii genome assembly Aet v5.0 features greater sequence contiguity and improved annotation.</title>
        <authorList>
            <person name="Wang L."/>
            <person name="Zhu T."/>
            <person name="Rodriguez J.C."/>
            <person name="Deal K.R."/>
            <person name="Dubcovsky J."/>
            <person name="McGuire P.E."/>
            <person name="Lux T."/>
            <person name="Spannagl M."/>
            <person name="Mayer K.F.X."/>
            <person name="Baldrich P."/>
            <person name="Meyers B.C."/>
            <person name="Huo N."/>
            <person name="Gu Y.Q."/>
            <person name="Zhou H."/>
            <person name="Devos K.M."/>
            <person name="Bennetzen J.L."/>
            <person name="Unver T."/>
            <person name="Budak H."/>
            <person name="Gulick P.J."/>
            <person name="Galiba G."/>
            <person name="Kalapos B."/>
            <person name="Nelson D.R."/>
            <person name="Li P."/>
            <person name="You F.M."/>
            <person name="Luo M.C."/>
            <person name="Dvorak J."/>
        </authorList>
    </citation>
    <scope>NUCLEOTIDE SEQUENCE [LARGE SCALE GENOMIC DNA]</scope>
    <source>
        <strain evidence="1">cv. AL8/78</strain>
    </source>
</reference>
<organism evidence="1 2">
    <name type="scientific">Aegilops tauschii subsp. strangulata</name>
    <name type="common">Goatgrass</name>
    <dbReference type="NCBI Taxonomy" id="200361"/>
    <lineage>
        <taxon>Eukaryota</taxon>
        <taxon>Viridiplantae</taxon>
        <taxon>Streptophyta</taxon>
        <taxon>Embryophyta</taxon>
        <taxon>Tracheophyta</taxon>
        <taxon>Spermatophyta</taxon>
        <taxon>Magnoliopsida</taxon>
        <taxon>Liliopsida</taxon>
        <taxon>Poales</taxon>
        <taxon>Poaceae</taxon>
        <taxon>BOP clade</taxon>
        <taxon>Pooideae</taxon>
        <taxon>Triticodae</taxon>
        <taxon>Triticeae</taxon>
        <taxon>Triticinae</taxon>
        <taxon>Aegilops</taxon>
    </lineage>
</organism>
<dbReference type="AlphaFoldDB" id="A0A453AJF6"/>
<reference evidence="1" key="4">
    <citation type="submission" date="2019-03" db="UniProtKB">
        <authorList>
            <consortium name="EnsemblPlants"/>
        </authorList>
    </citation>
    <scope>IDENTIFICATION</scope>
</reference>
<protein>
    <submittedName>
        <fullName evidence="1">Uncharacterized protein</fullName>
    </submittedName>
</protein>
<dbReference type="Gramene" id="AET2Gv20157200.26">
    <property type="protein sequence ID" value="AET2Gv20157200.26"/>
    <property type="gene ID" value="AET2Gv20157200"/>
</dbReference>
<reference evidence="2" key="1">
    <citation type="journal article" date="2014" name="Science">
        <title>Ancient hybridizations among the ancestral genomes of bread wheat.</title>
        <authorList>
            <consortium name="International Wheat Genome Sequencing Consortium,"/>
            <person name="Marcussen T."/>
            <person name="Sandve S.R."/>
            <person name="Heier L."/>
            <person name="Spannagl M."/>
            <person name="Pfeifer M."/>
            <person name="Jakobsen K.S."/>
            <person name="Wulff B.B."/>
            <person name="Steuernagel B."/>
            <person name="Mayer K.F."/>
            <person name="Olsen O.A."/>
        </authorList>
    </citation>
    <scope>NUCLEOTIDE SEQUENCE [LARGE SCALE GENOMIC DNA]</scope>
    <source>
        <strain evidence="2">cv. AL8/78</strain>
    </source>
</reference>
<dbReference type="PANTHER" id="PTHR47184:SF2">
    <property type="entry name" value="SYMPLEKIN"/>
    <property type="match status" value="1"/>
</dbReference>
<evidence type="ECO:0000313" key="1">
    <source>
        <dbReference type="EnsemblPlants" id="AET2Gv20157200.26"/>
    </source>
</evidence>
<name>A0A453AJF6_AEGTS</name>
<proteinExistence type="predicted"/>
<sequence>MASISKRIEDFANEKLNSVLEVIPAAESASGAEMATPEVHQKHSLLRRVFEIYGSLPQAAKQVLQTLTDGAVPSQDLISSIKNLYSKTKVIYFSVSELSFKFLL</sequence>